<protein>
    <submittedName>
        <fullName evidence="1">Uncharacterized protein</fullName>
    </submittedName>
</protein>
<dbReference type="EMBL" id="GBXM01047174">
    <property type="protein sequence ID" value="JAH61403.1"/>
    <property type="molecule type" value="Transcribed_RNA"/>
</dbReference>
<organism evidence="1">
    <name type="scientific">Anguilla anguilla</name>
    <name type="common">European freshwater eel</name>
    <name type="synonym">Muraena anguilla</name>
    <dbReference type="NCBI Taxonomy" id="7936"/>
    <lineage>
        <taxon>Eukaryota</taxon>
        <taxon>Metazoa</taxon>
        <taxon>Chordata</taxon>
        <taxon>Craniata</taxon>
        <taxon>Vertebrata</taxon>
        <taxon>Euteleostomi</taxon>
        <taxon>Actinopterygii</taxon>
        <taxon>Neopterygii</taxon>
        <taxon>Teleostei</taxon>
        <taxon>Anguilliformes</taxon>
        <taxon>Anguillidae</taxon>
        <taxon>Anguilla</taxon>
    </lineage>
</organism>
<evidence type="ECO:0000313" key="1">
    <source>
        <dbReference type="EMBL" id="JAH61403.1"/>
    </source>
</evidence>
<proteinExistence type="predicted"/>
<reference evidence="1" key="2">
    <citation type="journal article" date="2015" name="Fish Shellfish Immunol.">
        <title>Early steps in the European eel (Anguilla anguilla)-Vibrio vulnificus interaction in the gills: Role of the RtxA13 toxin.</title>
        <authorList>
            <person name="Callol A."/>
            <person name="Pajuelo D."/>
            <person name="Ebbesson L."/>
            <person name="Teles M."/>
            <person name="MacKenzie S."/>
            <person name="Amaro C."/>
        </authorList>
    </citation>
    <scope>NUCLEOTIDE SEQUENCE</scope>
</reference>
<dbReference type="AlphaFoldDB" id="A0A0E9U8X7"/>
<accession>A0A0E9U8X7</accession>
<reference evidence="1" key="1">
    <citation type="submission" date="2014-11" db="EMBL/GenBank/DDBJ databases">
        <authorList>
            <person name="Amaro Gonzalez C."/>
        </authorList>
    </citation>
    <scope>NUCLEOTIDE SEQUENCE</scope>
</reference>
<sequence>MSNNVHLKQVISATKDKVKSF</sequence>
<name>A0A0E9U8X7_ANGAN</name>